<reference evidence="2 3" key="1">
    <citation type="journal article" date="2025" name="Anaerobe">
        <title>Description of Anaerococcus kampingiae sp. nov., Anaerococcus groningensis sp. nov., Anaerococcus martiniensis sp. nov., and Anaerococcus cruorum sp. nov., isolated from human clinical specimens.</title>
        <authorList>
            <person name="Boiten K.E."/>
            <person name="Meijer J."/>
            <person name="van Wezel E.M."/>
            <person name="Veloo A.C.M."/>
        </authorList>
    </citation>
    <scope>NUCLEOTIDE SEQUENCE [LARGE SCALE GENOMIC DNA]</scope>
    <source>
        <strain evidence="2 3">ENR0874</strain>
    </source>
</reference>
<keyword evidence="3" id="KW-1185">Reference proteome</keyword>
<proteinExistence type="predicted"/>
<evidence type="ECO:0008006" key="4">
    <source>
        <dbReference type="Google" id="ProtNLM"/>
    </source>
</evidence>
<evidence type="ECO:0000256" key="1">
    <source>
        <dbReference type="SAM" id="MobiDB-lite"/>
    </source>
</evidence>
<gene>
    <name evidence="2" type="ORF">ACCQ42_07790</name>
</gene>
<feature type="compositionally biased region" description="Basic and acidic residues" evidence="1">
    <location>
        <begin position="29"/>
        <end position="44"/>
    </location>
</feature>
<dbReference type="Proteomes" id="UP001637994">
    <property type="component" value="Unassembled WGS sequence"/>
</dbReference>
<feature type="region of interest" description="Disordered" evidence="1">
    <location>
        <begin position="27"/>
        <end position="52"/>
    </location>
</feature>
<accession>A0ABW9MEA1</accession>
<dbReference type="RefSeq" id="WP_410035843.1">
    <property type="nucleotide sequence ID" value="NZ_JBGMEF010000029.1"/>
</dbReference>
<name>A0ABW9MEA1_9FIRM</name>
<sequence length="351" mass="39998">MKKQILITILALGLVACGQKDQSVNQANKSEEKIENQVENKPEGSLENSNENQDAKALGEDDYFFSYYDLVSIKDGQVIDVLKDLGFNTKDLSYEKEYSASYIPYSGDLFVLGSYPKHDFSIRKIAGKDLTTLYQFKENEAFLPKAMIGDKIYGMYSYYDGDDYNKLNSEKSGLAQVNLASGKINLYTGTRSIGWESIIGLGVTDKEAVFSKLEKDSTVNLYRIDLEKAFDQEPDLIEKDTQVQYVMGAKYLDKGMPIYEIFKSEGNEFTIKDEKYSLEDSSTLNFIGKYMIIQNPVNSDESAYLFKMDIINYLTGETIEKDLESYGYRVHDGKLYYIDHDKNIKSLDLNK</sequence>
<comment type="caution">
    <text evidence="2">The sequence shown here is derived from an EMBL/GenBank/DDBJ whole genome shotgun (WGS) entry which is preliminary data.</text>
</comment>
<protein>
    <recommendedName>
        <fullName evidence="4">Lipoprotein</fullName>
    </recommendedName>
</protein>
<dbReference type="EMBL" id="JBGMEF010000029">
    <property type="protein sequence ID" value="MFO3667670.1"/>
    <property type="molecule type" value="Genomic_DNA"/>
</dbReference>
<evidence type="ECO:0000313" key="2">
    <source>
        <dbReference type="EMBL" id="MFO3667670.1"/>
    </source>
</evidence>
<organism evidence="2 3">
    <name type="scientific">Anaerococcus kampingae</name>
    <dbReference type="NCBI Taxonomy" id="3115614"/>
    <lineage>
        <taxon>Bacteria</taxon>
        <taxon>Bacillati</taxon>
        <taxon>Bacillota</taxon>
        <taxon>Tissierellia</taxon>
        <taxon>Tissierellales</taxon>
        <taxon>Peptoniphilaceae</taxon>
        <taxon>Anaerococcus</taxon>
    </lineage>
</organism>
<dbReference type="PROSITE" id="PS51257">
    <property type="entry name" value="PROKAR_LIPOPROTEIN"/>
    <property type="match status" value="1"/>
</dbReference>
<evidence type="ECO:0000313" key="3">
    <source>
        <dbReference type="Proteomes" id="UP001637994"/>
    </source>
</evidence>